<dbReference type="CDD" id="cd00009">
    <property type="entry name" value="AAA"/>
    <property type="match status" value="1"/>
</dbReference>
<dbReference type="FunFam" id="3.40.50.300:FF:000025">
    <property type="entry name" value="ATP-dependent Clp protease subunit"/>
    <property type="match status" value="1"/>
</dbReference>
<reference evidence="7 8" key="1">
    <citation type="journal article" date="2009" name="Stand. Genomic Sci.">
        <title>Complete genome sequence of Anaerococcus prevotii type strain (PC1).</title>
        <authorList>
            <person name="Labutti K."/>
            <person name="Pukall R."/>
            <person name="Steenblock K."/>
            <person name="Glavina Del Rio T."/>
            <person name="Tice H."/>
            <person name="Copeland A."/>
            <person name="Cheng J.F."/>
            <person name="Lucas S."/>
            <person name="Chen F."/>
            <person name="Nolan M."/>
            <person name="Bruce D."/>
            <person name="Goodwin L."/>
            <person name="Pitluck S."/>
            <person name="Ivanova N."/>
            <person name="Mavromatis K."/>
            <person name="Ovchinnikova G."/>
            <person name="Pati A."/>
            <person name="Chen A."/>
            <person name="Palaniappan K."/>
            <person name="Land M."/>
            <person name="Hauser L."/>
            <person name="Chang Y.J."/>
            <person name="Jeffries C.D."/>
            <person name="Chain P."/>
            <person name="Saunders E."/>
            <person name="Brettin T."/>
            <person name="Detter J.C."/>
            <person name="Han C."/>
            <person name="Goker M."/>
            <person name="Bristow J."/>
            <person name="Eisen J.A."/>
            <person name="Markowitz V."/>
            <person name="Hugenholtz P."/>
            <person name="Kyrpides N.C."/>
            <person name="Klenk H.P."/>
            <person name="Lapidus A."/>
        </authorList>
    </citation>
    <scope>NUCLEOTIDE SEQUENCE [LARGE SCALE GENOMIC DNA]</scope>
    <source>
        <strain evidence="8">ATCC 9321 / DSM 20548 / JCM 6508 / NCTC 11806 / PC1</strain>
    </source>
</reference>
<dbReference type="InterPro" id="IPR003959">
    <property type="entry name" value="ATPase_AAA_core"/>
</dbReference>
<keyword evidence="3" id="KW-0067">ATP-binding</keyword>
<dbReference type="OrthoDB" id="1692529at2"/>
<evidence type="ECO:0000256" key="3">
    <source>
        <dbReference type="ARBA" id="ARBA00022840"/>
    </source>
</evidence>
<dbReference type="InterPro" id="IPR001270">
    <property type="entry name" value="ClpA/B"/>
</dbReference>
<organism evidence="7 8">
    <name type="scientific">Anaerococcus prevotii (strain ATCC 9321 / DSM 20548 / JCM 6508 / NCTC 11806 / PC1)</name>
    <name type="common">Peptostreptococcus prevotii</name>
    <name type="synonym">Peptococcus prevotii</name>
    <dbReference type="NCBI Taxonomy" id="525919"/>
    <lineage>
        <taxon>Bacteria</taxon>
        <taxon>Bacillati</taxon>
        <taxon>Bacillota</taxon>
        <taxon>Tissierellia</taxon>
        <taxon>Tissierellales</taxon>
        <taxon>Peptoniphilaceae</taxon>
        <taxon>Anaerococcus</taxon>
    </lineage>
</organism>
<dbReference type="InterPro" id="IPR036628">
    <property type="entry name" value="Clp_N_dom_sf"/>
</dbReference>
<dbReference type="SMART" id="SM00382">
    <property type="entry name" value="AAA"/>
    <property type="match status" value="2"/>
</dbReference>
<dbReference type="Proteomes" id="UP000002294">
    <property type="component" value="Chromosome"/>
</dbReference>
<dbReference type="PROSITE" id="PS00870">
    <property type="entry name" value="CLPAB_1"/>
    <property type="match status" value="1"/>
</dbReference>
<dbReference type="InterPro" id="IPR003593">
    <property type="entry name" value="AAA+_ATPase"/>
</dbReference>
<dbReference type="STRING" id="525919.Apre_0030"/>
<dbReference type="Pfam" id="PF17871">
    <property type="entry name" value="AAA_lid_9"/>
    <property type="match status" value="1"/>
</dbReference>
<proteinExistence type="predicted"/>
<dbReference type="GO" id="GO:0034605">
    <property type="term" value="P:cellular response to heat"/>
    <property type="evidence" value="ECO:0007669"/>
    <property type="project" value="TreeGrafter"/>
</dbReference>
<keyword evidence="4" id="KW-0143">Chaperone</keyword>
<keyword evidence="8" id="KW-1185">Reference proteome</keyword>
<dbReference type="Gene3D" id="1.10.1780.10">
    <property type="entry name" value="Clp, N-terminal domain"/>
    <property type="match status" value="1"/>
</dbReference>
<dbReference type="PANTHER" id="PTHR11638">
    <property type="entry name" value="ATP-DEPENDENT CLP PROTEASE"/>
    <property type="match status" value="1"/>
</dbReference>
<dbReference type="EMBL" id="CP001708">
    <property type="protein sequence ID" value="ACV28085.1"/>
    <property type="molecule type" value="Genomic_DNA"/>
</dbReference>
<dbReference type="InterPro" id="IPR050130">
    <property type="entry name" value="ClpA_ClpB"/>
</dbReference>
<dbReference type="HOGENOM" id="CLU_005070_4_1_9"/>
<dbReference type="GO" id="GO:0005524">
    <property type="term" value="F:ATP binding"/>
    <property type="evidence" value="ECO:0007669"/>
    <property type="project" value="UniProtKB-KW"/>
</dbReference>
<dbReference type="PANTHER" id="PTHR11638:SF18">
    <property type="entry name" value="HEAT SHOCK PROTEIN 104"/>
    <property type="match status" value="1"/>
</dbReference>
<accession>C7RF24</accession>
<dbReference type="Gene3D" id="3.40.50.300">
    <property type="entry name" value="P-loop containing nucleotide triphosphate hydrolases"/>
    <property type="match status" value="2"/>
</dbReference>
<name>C7RF24_ANAPD</name>
<evidence type="ECO:0000256" key="4">
    <source>
        <dbReference type="ARBA" id="ARBA00023186"/>
    </source>
</evidence>
<dbReference type="RefSeq" id="WP_012803504.1">
    <property type="nucleotide sequence ID" value="NC_013171.1"/>
</dbReference>
<dbReference type="KEGG" id="apr:Apre_0030"/>
<dbReference type="InterPro" id="IPR019489">
    <property type="entry name" value="Clp_ATPase_C"/>
</dbReference>
<feature type="domain" description="Clp R" evidence="6">
    <location>
        <begin position="1"/>
        <end position="145"/>
    </location>
</feature>
<dbReference type="CDD" id="cd19499">
    <property type="entry name" value="RecA-like_ClpB_Hsp104-like"/>
    <property type="match status" value="1"/>
</dbReference>
<gene>
    <name evidence="7" type="ordered locus">Apre_0030</name>
</gene>
<dbReference type="eggNOG" id="COG0542">
    <property type="taxonomic scope" value="Bacteria"/>
</dbReference>
<dbReference type="GO" id="GO:0005737">
    <property type="term" value="C:cytoplasm"/>
    <property type="evidence" value="ECO:0007669"/>
    <property type="project" value="TreeGrafter"/>
</dbReference>
<dbReference type="InterPro" id="IPR018368">
    <property type="entry name" value="ClpA/B_CS1"/>
</dbReference>
<dbReference type="SMART" id="SM01086">
    <property type="entry name" value="ClpB_D2-small"/>
    <property type="match status" value="1"/>
</dbReference>
<evidence type="ECO:0000256" key="2">
    <source>
        <dbReference type="ARBA" id="ARBA00022741"/>
    </source>
</evidence>
<dbReference type="InterPro" id="IPR041546">
    <property type="entry name" value="ClpA/ClpB_AAA_lid"/>
</dbReference>
<dbReference type="PRINTS" id="PR00300">
    <property type="entry name" value="CLPPROTEASEA"/>
</dbReference>
<protein>
    <submittedName>
        <fullName evidence="7">ATPase AAA-2 domain protein</fullName>
    </submittedName>
</protein>
<dbReference type="Gene3D" id="1.10.8.60">
    <property type="match status" value="2"/>
</dbReference>
<dbReference type="SUPFAM" id="SSF52540">
    <property type="entry name" value="P-loop containing nucleoside triphosphate hydrolases"/>
    <property type="match status" value="2"/>
</dbReference>
<dbReference type="Pfam" id="PF02861">
    <property type="entry name" value="Clp_N"/>
    <property type="match status" value="1"/>
</dbReference>
<evidence type="ECO:0000313" key="8">
    <source>
        <dbReference type="Proteomes" id="UP000002294"/>
    </source>
</evidence>
<evidence type="ECO:0000256" key="5">
    <source>
        <dbReference type="PROSITE-ProRule" id="PRU01251"/>
    </source>
</evidence>
<dbReference type="InterPro" id="IPR027417">
    <property type="entry name" value="P-loop_NTPase"/>
</dbReference>
<evidence type="ECO:0000256" key="1">
    <source>
        <dbReference type="ARBA" id="ARBA00022737"/>
    </source>
</evidence>
<dbReference type="SUPFAM" id="SSF81923">
    <property type="entry name" value="Double Clp-N motif"/>
    <property type="match status" value="1"/>
</dbReference>
<keyword evidence="2" id="KW-0547">Nucleotide-binding</keyword>
<dbReference type="Pfam" id="PF07724">
    <property type="entry name" value="AAA_2"/>
    <property type="match status" value="1"/>
</dbReference>
<keyword evidence="1 5" id="KW-0677">Repeat</keyword>
<dbReference type="InterPro" id="IPR004176">
    <property type="entry name" value="Clp_R_N"/>
</dbReference>
<sequence length="834" mass="95600">MKDIYSLKASMAIKEARNLALLNKNQEVTDLHLLKSVTDQENHVLDTMLEEFSVDKDNLTDEITKAIGKLRSNDGLSKLYFSRDYQRTLLLAKENAKKRYAEKITTSHLFLAFFDLEKTTSKHILEKVGLSHEKCEQYLVNKEKEVENSERFSEKIGDLIDKYGIDLTKRAKEGKIDPVIGMDYEVDRLSEILTRRIKNNPILIGEPGVGKSAVVEGLALKIAQGDVVDFLKDKIIFSLNVSSVLAGTGLRGEFESRVKDLMDIVTSFEGKIILFIDEIHTIVGAGSSSGGIDISNIIKPKLSRGEITIIGATTVAEYRSHIEKDGALERRFQKILIKEASIEESYDILRGIKTNYENFHNLIITDEAIKACVDLSDRYITDRKLPDKAIDLMDEAASMLKNKLENTPDSLDDLREDILELEESLQLKADDKKENKLDELKKLYDKDLEIKQEETEDLRDLRRIRSDIRELVFIKKRLLNEDKFEEYTKITKVKLPELKKEEKSYLNKKYEFVKIEKLEESHIKTLISRITKIPVEDLNQDRKEKILNIDKALGKKVIGQQEAVEKISNAIIRTAVGMKNRHKPIGTFLFTGNTGLGKTYLAKVLADTLYEGEESLIRFDMSEYMDSNSTTKFIGAPPGFVGYEEGGQLTEKVRINPYSVILFDEIEKANKQIFDILLQILDEGRLTDNRGITIDFTNTIIILTSNILAKEDDSDLYKHELYQYFKPEFINRLDAIVKFNTLSYEDLMEITKIYLEEVKNDFGEIGVNFAYTNEVIEKIVDLSDYEEFGAREIRRVVDDKIVTMVSRKILQDDLDSTNVLTIMLEDDEFSFDIM</sequence>
<dbReference type="Pfam" id="PF00004">
    <property type="entry name" value="AAA"/>
    <property type="match status" value="1"/>
</dbReference>
<evidence type="ECO:0000313" key="7">
    <source>
        <dbReference type="EMBL" id="ACV28085.1"/>
    </source>
</evidence>
<dbReference type="GO" id="GO:0016887">
    <property type="term" value="F:ATP hydrolysis activity"/>
    <property type="evidence" value="ECO:0007669"/>
    <property type="project" value="InterPro"/>
</dbReference>
<dbReference type="Pfam" id="PF10431">
    <property type="entry name" value="ClpB_D2-small"/>
    <property type="match status" value="1"/>
</dbReference>
<dbReference type="AlphaFoldDB" id="C7RF24"/>
<evidence type="ECO:0000259" key="6">
    <source>
        <dbReference type="PROSITE" id="PS51903"/>
    </source>
</evidence>
<dbReference type="PROSITE" id="PS51903">
    <property type="entry name" value="CLP_R"/>
    <property type="match status" value="1"/>
</dbReference>